<protein>
    <submittedName>
        <fullName evidence="2">Uncharacterized protein</fullName>
    </submittedName>
</protein>
<feature type="region of interest" description="Disordered" evidence="1">
    <location>
        <begin position="261"/>
        <end position="299"/>
    </location>
</feature>
<feature type="compositionally biased region" description="Low complexity" evidence="1">
    <location>
        <begin position="279"/>
        <end position="299"/>
    </location>
</feature>
<accession>A0ABW1WN32</accession>
<proteinExistence type="predicted"/>
<evidence type="ECO:0000313" key="2">
    <source>
        <dbReference type="EMBL" id="MFC6389520.1"/>
    </source>
</evidence>
<evidence type="ECO:0000313" key="3">
    <source>
        <dbReference type="Proteomes" id="UP001596237"/>
    </source>
</evidence>
<reference evidence="3" key="1">
    <citation type="journal article" date="2019" name="Int. J. Syst. Evol. Microbiol.">
        <title>The Global Catalogue of Microorganisms (GCM) 10K type strain sequencing project: providing services to taxonomists for standard genome sequencing and annotation.</title>
        <authorList>
            <consortium name="The Broad Institute Genomics Platform"/>
            <consortium name="The Broad Institute Genome Sequencing Center for Infectious Disease"/>
            <person name="Wu L."/>
            <person name="Ma J."/>
        </authorList>
    </citation>
    <scope>NUCLEOTIDE SEQUENCE [LARGE SCALE GENOMIC DNA]</scope>
    <source>
        <strain evidence="3">CCUG 36916</strain>
    </source>
</reference>
<sequence length="299" mass="31866">MPDPFLVPVSRRFAASLSIIDGPATSLDLALWLGAVSHALRLEDEPAEGELPLRTAWILEDAAPVSISGRTLLAAAGVRSHGTLVRPFERLAETNVSLGGRKGRTHRLWHGWEGDPIDRMTPEEVGIVSGVALAWGMIHGQAWPVVANVTAMARFRSRFSAVIYLRALAWMAGAGTPTTWKRTAPGDHVTVTIPMRDLARAMGTRQLQGMGPWNAKAFGTGGRGGPVHDDLKSAGILLRTKWNMAGTGARRVPLSLEVRASRIGGAGKTPRELRPAPRPQASGRASSRSSARVAGAPTP</sequence>
<organism evidence="2 3">
    <name type="scientific">Methylorubrum zatmanii</name>
    <dbReference type="NCBI Taxonomy" id="29429"/>
    <lineage>
        <taxon>Bacteria</taxon>
        <taxon>Pseudomonadati</taxon>
        <taxon>Pseudomonadota</taxon>
        <taxon>Alphaproteobacteria</taxon>
        <taxon>Hyphomicrobiales</taxon>
        <taxon>Methylobacteriaceae</taxon>
        <taxon>Methylorubrum</taxon>
    </lineage>
</organism>
<dbReference type="RefSeq" id="WP_192285274.1">
    <property type="nucleotide sequence ID" value="NZ_JBHSTT010000031.1"/>
</dbReference>
<dbReference type="EMBL" id="JBHSTT010000031">
    <property type="protein sequence ID" value="MFC6389520.1"/>
    <property type="molecule type" value="Genomic_DNA"/>
</dbReference>
<keyword evidence="3" id="KW-1185">Reference proteome</keyword>
<comment type="caution">
    <text evidence="2">The sequence shown here is derived from an EMBL/GenBank/DDBJ whole genome shotgun (WGS) entry which is preliminary data.</text>
</comment>
<gene>
    <name evidence="2" type="ORF">ACFQDP_09255</name>
</gene>
<dbReference type="Proteomes" id="UP001596237">
    <property type="component" value="Unassembled WGS sequence"/>
</dbReference>
<name>A0ABW1WN32_9HYPH</name>
<evidence type="ECO:0000256" key="1">
    <source>
        <dbReference type="SAM" id="MobiDB-lite"/>
    </source>
</evidence>